<feature type="compositionally biased region" description="Polar residues" evidence="1">
    <location>
        <begin position="81"/>
        <end position="100"/>
    </location>
</feature>
<feature type="region of interest" description="Disordered" evidence="1">
    <location>
        <begin position="25"/>
        <end position="100"/>
    </location>
</feature>
<dbReference type="Proteomes" id="UP000092555">
    <property type="component" value="Unassembled WGS sequence"/>
</dbReference>
<name>A0A1A0HEL3_9ASCO</name>
<evidence type="ECO:0000313" key="4">
    <source>
        <dbReference type="Proteomes" id="UP000092555"/>
    </source>
</evidence>
<keyword evidence="4" id="KW-1185">Reference proteome</keyword>
<feature type="compositionally biased region" description="Basic and acidic residues" evidence="1">
    <location>
        <begin position="29"/>
        <end position="42"/>
    </location>
</feature>
<feature type="chain" id="PRO_5008291769" evidence="2">
    <location>
        <begin position="18"/>
        <end position="274"/>
    </location>
</feature>
<dbReference type="AlphaFoldDB" id="A0A1A0HEL3"/>
<proteinExistence type="predicted"/>
<feature type="region of interest" description="Disordered" evidence="1">
    <location>
        <begin position="121"/>
        <end position="173"/>
    </location>
</feature>
<dbReference type="OrthoDB" id="10675044at2759"/>
<dbReference type="GeneID" id="30027566"/>
<feature type="compositionally biased region" description="Low complexity" evidence="1">
    <location>
        <begin position="161"/>
        <end position="173"/>
    </location>
</feature>
<feature type="signal peptide" evidence="2">
    <location>
        <begin position="1"/>
        <end position="17"/>
    </location>
</feature>
<reference evidence="3 4" key="1">
    <citation type="submission" date="2016-05" db="EMBL/GenBank/DDBJ databases">
        <title>Comparative genomics of biotechnologically important yeasts.</title>
        <authorList>
            <consortium name="DOE Joint Genome Institute"/>
            <person name="Riley R."/>
            <person name="Haridas S."/>
            <person name="Wolfe K.H."/>
            <person name="Lopes M.R."/>
            <person name="Hittinger C.T."/>
            <person name="Goker M."/>
            <person name="Salamov A."/>
            <person name="Wisecaver J."/>
            <person name="Long T.M."/>
            <person name="Aerts A.L."/>
            <person name="Barry K."/>
            <person name="Choi C."/>
            <person name="Clum A."/>
            <person name="Coughlan A.Y."/>
            <person name="Deshpande S."/>
            <person name="Douglass A.P."/>
            <person name="Hanson S.J."/>
            <person name="Klenk H.-P."/>
            <person name="LaButti K."/>
            <person name="Lapidus A."/>
            <person name="Lindquist E."/>
            <person name="Lipzen A."/>
            <person name="Meier-kolthoff J.P."/>
            <person name="Ohm R.A."/>
            <person name="Otillar R.P."/>
            <person name="Pangilinan J."/>
            <person name="Peng Y."/>
            <person name="Rokas A."/>
            <person name="Rosa C.A."/>
            <person name="Scheuner C."/>
            <person name="Sibirny A.A."/>
            <person name="Slot J.C."/>
            <person name="Stielow J.B."/>
            <person name="Sun H."/>
            <person name="Kurtzman C.P."/>
            <person name="Blackwell M."/>
            <person name="Grigoriev I.V."/>
            <person name="Jeffries T.W."/>
        </authorList>
    </citation>
    <scope>NUCLEOTIDE SEQUENCE [LARGE SCALE GENOMIC DNA]</scope>
    <source>
        <strain evidence="3 4">NRRL YB-4993</strain>
    </source>
</reference>
<evidence type="ECO:0000313" key="3">
    <source>
        <dbReference type="EMBL" id="OBA22441.1"/>
    </source>
</evidence>
<accession>A0A1A0HEL3</accession>
<comment type="caution">
    <text evidence="3">The sequence shown here is derived from an EMBL/GenBank/DDBJ whole genome shotgun (WGS) entry which is preliminary data.</text>
</comment>
<evidence type="ECO:0000256" key="2">
    <source>
        <dbReference type="SAM" id="SignalP"/>
    </source>
</evidence>
<dbReference type="RefSeq" id="XP_018712937.1">
    <property type="nucleotide sequence ID" value="XM_018854590.1"/>
</dbReference>
<sequence length="274" mass="29160">MKLSTTIILGLASYAAAAAVFTDAASEAGVEKRTNSKDEKGVQKSSGLSRDSENSSHENSSQGNSGQESSGVSGKADHSYNKQQSGQWEQNPPLNALNSLEPSMPTVPFWPTWPKFGNCTTTTSSVKKPTSSTRASPVTKTSSEVKTRSTKSVSPTTTHIPLPTKTASPTTTSPEAISSWVASEISKLLGDMFTDCQTFANFIDEDFTSIFSQNGFSLFKRNLETTVEARGNVTDEEVEAALSTLVTNVFSHLVALTNGTNVSLTLSVFAALNL</sequence>
<feature type="compositionally biased region" description="Low complexity" evidence="1">
    <location>
        <begin position="58"/>
        <end position="74"/>
    </location>
</feature>
<feature type="compositionally biased region" description="Low complexity" evidence="1">
    <location>
        <begin position="121"/>
        <end position="133"/>
    </location>
</feature>
<organism evidence="3 4">
    <name type="scientific">Metschnikowia bicuspidata var. bicuspidata NRRL YB-4993</name>
    <dbReference type="NCBI Taxonomy" id="869754"/>
    <lineage>
        <taxon>Eukaryota</taxon>
        <taxon>Fungi</taxon>
        <taxon>Dikarya</taxon>
        <taxon>Ascomycota</taxon>
        <taxon>Saccharomycotina</taxon>
        <taxon>Pichiomycetes</taxon>
        <taxon>Metschnikowiaceae</taxon>
        <taxon>Metschnikowia</taxon>
    </lineage>
</organism>
<gene>
    <name evidence="3" type="ORF">METBIDRAFT_153548</name>
</gene>
<dbReference type="EMBL" id="LXTC01000002">
    <property type="protein sequence ID" value="OBA22441.1"/>
    <property type="molecule type" value="Genomic_DNA"/>
</dbReference>
<keyword evidence="2" id="KW-0732">Signal</keyword>
<protein>
    <submittedName>
        <fullName evidence="3">Uncharacterized protein</fullName>
    </submittedName>
</protein>
<evidence type="ECO:0000256" key="1">
    <source>
        <dbReference type="SAM" id="MobiDB-lite"/>
    </source>
</evidence>
<feature type="compositionally biased region" description="Polar residues" evidence="1">
    <location>
        <begin position="134"/>
        <end position="159"/>
    </location>
</feature>